<keyword evidence="6 8" id="KW-0472">Membrane</keyword>
<evidence type="ECO:0000256" key="1">
    <source>
        <dbReference type="ARBA" id="ARBA00004651"/>
    </source>
</evidence>
<comment type="similarity">
    <text evidence="2">Belongs to the insect chemoreceptor superfamily. Gustatory receptor (GR) family. Gr5a subfamily.</text>
</comment>
<accession>A0A482W528</accession>
<comment type="subcellular location">
    <subcellularLocation>
        <location evidence="1">Cell membrane</location>
        <topology evidence="1">Multi-pass membrane protein</topology>
    </subcellularLocation>
</comment>
<sequence length="311" mass="36163">MDLVYKDFVSSFMFNANSAVSGIIFFKLARKWPLLMEKWSKVELSLENYGNNNRYQKRKFVVIISVIMSAAIVEHILSILHVSQIPNENSNKLEAYFLTNYPHLFNFFEFSIPLAIFATVMNICNVFSWNFLDAFLIIISIALTEKFHQVNDEIHIQRHWMKLREDYNKISILCKIVNKEIADLILVSFATNMFFIMSQLYWSLNQHKTTTIESIYFCFSFGLLVLRTVAVTLYASNINDESKKSMSYLFSLNSNTYNSEIERFAYQIHCQPVALTGHDFFKITRGLLFSMAGAIVTYELFLVQSNIVASY</sequence>
<evidence type="ECO:0000256" key="6">
    <source>
        <dbReference type="ARBA" id="ARBA00023136"/>
    </source>
</evidence>
<dbReference type="GO" id="GO:0008527">
    <property type="term" value="F:taste receptor activity"/>
    <property type="evidence" value="ECO:0007669"/>
    <property type="project" value="InterPro"/>
</dbReference>
<feature type="transmembrane region" description="Helical" evidence="8">
    <location>
        <begin position="110"/>
        <end position="143"/>
    </location>
</feature>
<feature type="transmembrane region" description="Helical" evidence="8">
    <location>
        <begin position="60"/>
        <end position="82"/>
    </location>
</feature>
<keyword evidence="4 8" id="KW-0812">Transmembrane</keyword>
<evidence type="ECO:0000256" key="4">
    <source>
        <dbReference type="ARBA" id="ARBA00022692"/>
    </source>
</evidence>
<evidence type="ECO:0000313" key="10">
    <source>
        <dbReference type="Proteomes" id="UP000292052"/>
    </source>
</evidence>
<dbReference type="Proteomes" id="UP000292052">
    <property type="component" value="Unassembled WGS sequence"/>
</dbReference>
<dbReference type="PANTHER" id="PTHR21421:SF29">
    <property type="entry name" value="GUSTATORY RECEPTOR 5A FOR TREHALOSE-RELATED"/>
    <property type="match status" value="1"/>
</dbReference>
<dbReference type="OrthoDB" id="5800391at2759"/>
<feature type="transmembrane region" description="Helical" evidence="8">
    <location>
        <begin position="214"/>
        <end position="236"/>
    </location>
</feature>
<evidence type="ECO:0000256" key="3">
    <source>
        <dbReference type="ARBA" id="ARBA00022475"/>
    </source>
</evidence>
<protein>
    <submittedName>
        <fullName evidence="9">Trehalose recp and/or 7tm 7 domain containing protein</fullName>
    </submittedName>
</protein>
<keyword evidence="5 8" id="KW-1133">Transmembrane helix</keyword>
<keyword evidence="10" id="KW-1185">Reference proteome</keyword>
<proteinExistence type="inferred from homology"/>
<feature type="transmembrane region" description="Helical" evidence="8">
    <location>
        <begin position="12"/>
        <end position="29"/>
    </location>
</feature>
<dbReference type="InterPro" id="IPR009318">
    <property type="entry name" value="Gustatory_rcpt"/>
</dbReference>
<dbReference type="GO" id="GO:0005886">
    <property type="term" value="C:plasma membrane"/>
    <property type="evidence" value="ECO:0007669"/>
    <property type="project" value="UniProtKB-SubCell"/>
</dbReference>
<evidence type="ECO:0000313" key="9">
    <source>
        <dbReference type="EMBL" id="RZC39787.1"/>
    </source>
</evidence>
<reference evidence="9 10" key="1">
    <citation type="submission" date="2017-03" db="EMBL/GenBank/DDBJ databases">
        <title>Genome of the blue death feigning beetle - Asbolus verrucosus.</title>
        <authorList>
            <person name="Rider S.D."/>
        </authorList>
    </citation>
    <scope>NUCLEOTIDE SEQUENCE [LARGE SCALE GENOMIC DNA]</scope>
    <source>
        <strain evidence="9">Butters</strain>
        <tissue evidence="9">Head and leg muscle</tissue>
    </source>
</reference>
<dbReference type="PANTHER" id="PTHR21421">
    <property type="entry name" value="GUSTATORY RECEPTOR"/>
    <property type="match status" value="1"/>
</dbReference>
<keyword evidence="7" id="KW-0675">Receptor</keyword>
<evidence type="ECO:0000256" key="8">
    <source>
        <dbReference type="SAM" id="Phobius"/>
    </source>
</evidence>
<keyword evidence="3" id="KW-1003">Cell membrane</keyword>
<organism evidence="9 10">
    <name type="scientific">Asbolus verrucosus</name>
    <name type="common">Desert ironclad beetle</name>
    <dbReference type="NCBI Taxonomy" id="1661398"/>
    <lineage>
        <taxon>Eukaryota</taxon>
        <taxon>Metazoa</taxon>
        <taxon>Ecdysozoa</taxon>
        <taxon>Arthropoda</taxon>
        <taxon>Hexapoda</taxon>
        <taxon>Insecta</taxon>
        <taxon>Pterygota</taxon>
        <taxon>Neoptera</taxon>
        <taxon>Endopterygota</taxon>
        <taxon>Coleoptera</taxon>
        <taxon>Polyphaga</taxon>
        <taxon>Cucujiformia</taxon>
        <taxon>Tenebrionidae</taxon>
        <taxon>Pimeliinae</taxon>
        <taxon>Asbolus</taxon>
    </lineage>
</organism>
<feature type="transmembrane region" description="Helical" evidence="8">
    <location>
        <begin position="181"/>
        <end position="202"/>
    </location>
</feature>
<evidence type="ECO:0000256" key="2">
    <source>
        <dbReference type="ARBA" id="ARBA00005327"/>
    </source>
</evidence>
<dbReference type="Pfam" id="PF06151">
    <property type="entry name" value="Trehalose_recp"/>
    <property type="match status" value="1"/>
</dbReference>
<evidence type="ECO:0000256" key="7">
    <source>
        <dbReference type="ARBA" id="ARBA00023170"/>
    </source>
</evidence>
<evidence type="ECO:0000256" key="5">
    <source>
        <dbReference type="ARBA" id="ARBA00022989"/>
    </source>
</evidence>
<name>A0A482W528_ASBVE</name>
<dbReference type="EMBL" id="QDEB01031396">
    <property type="protein sequence ID" value="RZC39787.1"/>
    <property type="molecule type" value="Genomic_DNA"/>
</dbReference>
<dbReference type="GO" id="GO:0050916">
    <property type="term" value="P:sensory perception of sweet taste"/>
    <property type="evidence" value="ECO:0007669"/>
    <property type="project" value="UniProtKB-ARBA"/>
</dbReference>
<dbReference type="AlphaFoldDB" id="A0A482W528"/>
<gene>
    <name evidence="9" type="ORF">BDFB_003656</name>
</gene>
<comment type="caution">
    <text evidence="9">The sequence shown here is derived from an EMBL/GenBank/DDBJ whole genome shotgun (WGS) entry which is preliminary data.</text>
</comment>